<dbReference type="EMBL" id="JYNV01000041">
    <property type="protein sequence ID" value="KZM27970.1"/>
    <property type="molecule type" value="Genomic_DNA"/>
</dbReference>
<evidence type="ECO:0000256" key="2">
    <source>
        <dbReference type="SAM" id="SignalP"/>
    </source>
</evidence>
<name>A0A163LP03_DIDRA</name>
<feature type="region of interest" description="Disordered" evidence="1">
    <location>
        <begin position="374"/>
        <end position="441"/>
    </location>
</feature>
<keyword evidence="2" id="KW-0732">Signal</keyword>
<accession>A0A163LP03</accession>
<dbReference type="Proteomes" id="UP000076837">
    <property type="component" value="Unassembled WGS sequence"/>
</dbReference>
<comment type="caution">
    <text evidence="3">The sequence shown here is derived from an EMBL/GenBank/DDBJ whole genome shotgun (WGS) entry which is preliminary data.</text>
</comment>
<feature type="chain" id="PRO_5007844027" evidence="2">
    <location>
        <begin position="24"/>
        <end position="441"/>
    </location>
</feature>
<evidence type="ECO:0000313" key="3">
    <source>
        <dbReference type="EMBL" id="KZM27970.1"/>
    </source>
</evidence>
<sequence>MIMRTSQVLLWFGLAELHQSVDGLPATFCIEASRDIYNPGSEAAGYHQHPRAEVKLGRGLGRRAPPKKGGVTPPKAPVVVPVPQTPVGKGNAKSNTPGAPDKDKDGKGKGSPPPSPAPGKGTDPVTPAPSKKGKFRVYKLGKCGSEDARDEIKNIDSEGNSPPKKRKTSKPPKTPKAPKLKNRPDNDGDDDYVKPHVSVTNLLSVFPGGEFHKGEMLLLPGRLNNKKAPLFSVREHNVMSPVDFPNYSLHRKIHELREIVLLIEYLNSSDVAKYFKTLSLRIQDRLAKIDADGNDAFVRDIDDWWFKQKNNRALKDAPGEQYKSLKLGGRKDVCGAAERNREDLQGQLRDSNEGAEKKNIKKAVKVQAYVIGSVSSPNTSNVSDSEPFPEDDGNSDSDALPESPTRPRPAPGQGQPMNLPRRPAPPSVARPSTPLRKSRRL</sequence>
<feature type="region of interest" description="Disordered" evidence="1">
    <location>
        <begin position="57"/>
        <end position="193"/>
    </location>
</feature>
<evidence type="ECO:0000313" key="4">
    <source>
        <dbReference type="Proteomes" id="UP000076837"/>
    </source>
</evidence>
<feature type="compositionally biased region" description="Low complexity" evidence="1">
    <location>
        <begin position="67"/>
        <end position="90"/>
    </location>
</feature>
<feature type="compositionally biased region" description="Basic and acidic residues" evidence="1">
    <location>
        <begin position="182"/>
        <end position="193"/>
    </location>
</feature>
<reference evidence="3 4" key="1">
    <citation type="journal article" date="2016" name="Sci. Rep.">
        <title>Draft genome sequencing and secretome analysis of fungal phytopathogen Ascochyta rabiei provides insight into the necrotrophic effector repertoire.</title>
        <authorList>
            <person name="Verma S."/>
            <person name="Gazara R.K."/>
            <person name="Nizam S."/>
            <person name="Parween S."/>
            <person name="Chattopadhyay D."/>
            <person name="Verma P.K."/>
        </authorList>
    </citation>
    <scope>NUCLEOTIDE SEQUENCE [LARGE SCALE GENOMIC DNA]</scope>
    <source>
        <strain evidence="3 4">ArDII</strain>
    </source>
</reference>
<organism evidence="3 4">
    <name type="scientific">Didymella rabiei</name>
    <name type="common">Chickpea ascochyta blight fungus</name>
    <name type="synonym">Mycosphaerella rabiei</name>
    <dbReference type="NCBI Taxonomy" id="5454"/>
    <lineage>
        <taxon>Eukaryota</taxon>
        <taxon>Fungi</taxon>
        <taxon>Dikarya</taxon>
        <taxon>Ascomycota</taxon>
        <taxon>Pezizomycotina</taxon>
        <taxon>Dothideomycetes</taxon>
        <taxon>Pleosporomycetidae</taxon>
        <taxon>Pleosporales</taxon>
        <taxon>Pleosporineae</taxon>
        <taxon>Didymellaceae</taxon>
        <taxon>Ascochyta</taxon>
    </lineage>
</organism>
<evidence type="ECO:0000256" key="1">
    <source>
        <dbReference type="SAM" id="MobiDB-lite"/>
    </source>
</evidence>
<keyword evidence="4" id="KW-1185">Reference proteome</keyword>
<feature type="compositionally biased region" description="Basic and acidic residues" evidence="1">
    <location>
        <begin position="144"/>
        <end position="156"/>
    </location>
</feature>
<proteinExistence type="predicted"/>
<feature type="compositionally biased region" description="Polar residues" evidence="1">
    <location>
        <begin position="374"/>
        <end position="384"/>
    </location>
</feature>
<dbReference type="AlphaFoldDB" id="A0A163LP03"/>
<feature type="signal peptide" evidence="2">
    <location>
        <begin position="1"/>
        <end position="23"/>
    </location>
</feature>
<protein>
    <submittedName>
        <fullName evidence="3">Uncharacterized protein</fullName>
    </submittedName>
</protein>
<gene>
    <name evidence="3" type="ORF">ST47_g882</name>
</gene>